<dbReference type="NCBIfam" id="TIGR02937">
    <property type="entry name" value="sigma70-ECF"/>
    <property type="match status" value="1"/>
</dbReference>
<accession>A0A1C6IQB4</accession>
<dbReference type="InterPro" id="IPR014284">
    <property type="entry name" value="RNA_pol_sigma-70_dom"/>
</dbReference>
<dbReference type="InterPro" id="IPR007627">
    <property type="entry name" value="RNA_pol_sigma70_r2"/>
</dbReference>
<feature type="domain" description="RNA polymerase sigma factor 70 region 4 type 2" evidence="7">
    <location>
        <begin position="127"/>
        <end position="179"/>
    </location>
</feature>
<dbReference type="PANTHER" id="PTHR43133">
    <property type="entry name" value="RNA POLYMERASE ECF-TYPE SIGMA FACTO"/>
    <property type="match status" value="1"/>
</dbReference>
<dbReference type="PANTHER" id="PTHR43133:SF8">
    <property type="entry name" value="RNA POLYMERASE SIGMA FACTOR HI_1459-RELATED"/>
    <property type="match status" value="1"/>
</dbReference>
<gene>
    <name evidence="8" type="primary">sigK_3</name>
    <name evidence="8" type="ORF">SAMEA3545359_01614</name>
</gene>
<dbReference type="SUPFAM" id="SSF88659">
    <property type="entry name" value="Sigma3 and sigma4 domains of RNA polymerase sigma factors"/>
    <property type="match status" value="1"/>
</dbReference>
<keyword evidence="3" id="KW-0731">Sigma factor</keyword>
<keyword evidence="4" id="KW-0238">DNA-binding</keyword>
<evidence type="ECO:0000256" key="2">
    <source>
        <dbReference type="ARBA" id="ARBA00023015"/>
    </source>
</evidence>
<proteinExistence type="inferred from homology"/>
<evidence type="ECO:0000313" key="8">
    <source>
        <dbReference type="EMBL" id="SCJ72057.1"/>
    </source>
</evidence>
<dbReference type="Pfam" id="PF08281">
    <property type="entry name" value="Sigma70_r4_2"/>
    <property type="match status" value="1"/>
</dbReference>
<dbReference type="SUPFAM" id="SSF88946">
    <property type="entry name" value="Sigma2 domain of RNA polymerase sigma factors"/>
    <property type="match status" value="1"/>
</dbReference>
<keyword evidence="2" id="KW-0805">Transcription regulation</keyword>
<evidence type="ECO:0000256" key="5">
    <source>
        <dbReference type="ARBA" id="ARBA00023163"/>
    </source>
</evidence>
<dbReference type="Gene3D" id="1.10.10.10">
    <property type="entry name" value="Winged helix-like DNA-binding domain superfamily/Winged helix DNA-binding domain"/>
    <property type="match status" value="1"/>
</dbReference>
<dbReference type="CDD" id="cd06171">
    <property type="entry name" value="Sigma70_r4"/>
    <property type="match status" value="1"/>
</dbReference>
<dbReference type="InterPro" id="IPR013325">
    <property type="entry name" value="RNA_pol_sigma_r2"/>
</dbReference>
<name>A0A1C6IQB4_9FIRM</name>
<dbReference type="Gene3D" id="1.10.1740.10">
    <property type="match status" value="1"/>
</dbReference>
<dbReference type="GO" id="GO:0016987">
    <property type="term" value="F:sigma factor activity"/>
    <property type="evidence" value="ECO:0007669"/>
    <property type="project" value="UniProtKB-KW"/>
</dbReference>
<dbReference type="AlphaFoldDB" id="A0A1C6IQB4"/>
<organism evidence="8">
    <name type="scientific">uncultured Anaerotruncus sp</name>
    <dbReference type="NCBI Taxonomy" id="905011"/>
    <lineage>
        <taxon>Bacteria</taxon>
        <taxon>Bacillati</taxon>
        <taxon>Bacillota</taxon>
        <taxon>Clostridia</taxon>
        <taxon>Eubacteriales</taxon>
        <taxon>Oscillospiraceae</taxon>
        <taxon>Anaerotruncus</taxon>
        <taxon>environmental samples</taxon>
    </lineage>
</organism>
<dbReference type="InterPro" id="IPR013324">
    <property type="entry name" value="RNA_pol_sigma_r3/r4-like"/>
</dbReference>
<evidence type="ECO:0000259" key="7">
    <source>
        <dbReference type="Pfam" id="PF08281"/>
    </source>
</evidence>
<protein>
    <submittedName>
        <fullName evidence="8">Sigma-K factor</fullName>
    </submittedName>
</protein>
<sequence>MTLTHKELEKLVQRAQGGDSTAFEQLYRATSSAQRYLALGYLKDADAADEAVQEVYLNLYRKLPQIESGRSVVAYLNHTTYFVCQNKKRWWQRQRDATVQDADLEGLESSEEQSQPELSLQRKERDRQLYAALEALPDRQRAAILLRYFKNCRINEVAEILSVSRNTVLRDLKNAKRQLRAEMGDFFPAIFPLGICLQAALRQDAAAIGLGGDQAKTGIKARTALAACAVAAVGAASIGALLPPRITGAQCQVFTPTTASITARVQGPQIRQVYVTTAGQHLPMSRQDGSYVVTATQNGCYTITAVTAAGNKTSRQVMVTGLDDEPPQIVRWGQQEGYVSVCLTDSGSGIDWSSVRATGDDGTVFFSSQTDPASGTVLLALPLGNYCLEATDLAGNRVSGLLTVQ</sequence>
<dbReference type="GO" id="GO:0006352">
    <property type="term" value="P:DNA-templated transcription initiation"/>
    <property type="evidence" value="ECO:0007669"/>
    <property type="project" value="InterPro"/>
</dbReference>
<keyword evidence="5" id="KW-0804">Transcription</keyword>
<evidence type="ECO:0000256" key="1">
    <source>
        <dbReference type="ARBA" id="ARBA00010641"/>
    </source>
</evidence>
<dbReference type="InterPro" id="IPR039425">
    <property type="entry name" value="RNA_pol_sigma-70-like"/>
</dbReference>
<dbReference type="GO" id="GO:0003677">
    <property type="term" value="F:DNA binding"/>
    <property type="evidence" value="ECO:0007669"/>
    <property type="project" value="UniProtKB-KW"/>
</dbReference>
<dbReference type="Pfam" id="PF04542">
    <property type="entry name" value="Sigma70_r2"/>
    <property type="match status" value="1"/>
</dbReference>
<dbReference type="InterPro" id="IPR013249">
    <property type="entry name" value="RNA_pol_sigma70_r4_t2"/>
</dbReference>
<dbReference type="InterPro" id="IPR036388">
    <property type="entry name" value="WH-like_DNA-bd_sf"/>
</dbReference>
<feature type="domain" description="RNA polymerase sigma-70 region 2" evidence="6">
    <location>
        <begin position="27"/>
        <end position="88"/>
    </location>
</feature>
<evidence type="ECO:0000259" key="6">
    <source>
        <dbReference type="Pfam" id="PF04542"/>
    </source>
</evidence>
<comment type="similarity">
    <text evidence="1">Belongs to the sigma-70 factor family. ECF subfamily.</text>
</comment>
<evidence type="ECO:0000256" key="4">
    <source>
        <dbReference type="ARBA" id="ARBA00023125"/>
    </source>
</evidence>
<dbReference type="EMBL" id="FMHG01000001">
    <property type="protein sequence ID" value="SCJ72057.1"/>
    <property type="molecule type" value="Genomic_DNA"/>
</dbReference>
<evidence type="ECO:0000256" key="3">
    <source>
        <dbReference type="ARBA" id="ARBA00023082"/>
    </source>
</evidence>
<reference evidence="8" key="1">
    <citation type="submission" date="2015-09" db="EMBL/GenBank/DDBJ databases">
        <authorList>
            <consortium name="Pathogen Informatics"/>
        </authorList>
    </citation>
    <scope>NUCLEOTIDE SEQUENCE</scope>
    <source>
        <strain evidence="8">2789STDY5834896</strain>
    </source>
</reference>